<evidence type="ECO:0000313" key="1">
    <source>
        <dbReference type="EMBL" id="KKN70430.1"/>
    </source>
</evidence>
<comment type="caution">
    <text evidence="1">The sequence shown here is derived from an EMBL/GenBank/DDBJ whole genome shotgun (WGS) entry which is preliminary data.</text>
</comment>
<dbReference type="EMBL" id="LAZR01000403">
    <property type="protein sequence ID" value="KKN70430.1"/>
    <property type="molecule type" value="Genomic_DNA"/>
</dbReference>
<sequence length="152" mass="17025">MEEAGLASKSVSTKKWLVCGKGIEVKGFYLSGMEVDMELNKKLAGWAGFTEVKCKDCYAEPTEYGKGHPHSICHYDYPDDSNTHVELPDFTQSLDACFKWLVPKAYPDSISFDYTAISFECEIKCFTKLYHGKGEREALALCKAIEKLIDSG</sequence>
<gene>
    <name evidence="1" type="ORF">LCGC14_0431250</name>
</gene>
<evidence type="ECO:0008006" key="2">
    <source>
        <dbReference type="Google" id="ProtNLM"/>
    </source>
</evidence>
<protein>
    <recommendedName>
        <fullName evidence="2">Phage ABA sandwich domain-containing protein</fullName>
    </recommendedName>
</protein>
<accession>A0A0F9SN41</accession>
<reference evidence="1" key="1">
    <citation type="journal article" date="2015" name="Nature">
        <title>Complex archaea that bridge the gap between prokaryotes and eukaryotes.</title>
        <authorList>
            <person name="Spang A."/>
            <person name="Saw J.H."/>
            <person name="Jorgensen S.L."/>
            <person name="Zaremba-Niedzwiedzka K."/>
            <person name="Martijn J."/>
            <person name="Lind A.E."/>
            <person name="van Eijk R."/>
            <person name="Schleper C."/>
            <person name="Guy L."/>
            <person name="Ettema T.J."/>
        </authorList>
    </citation>
    <scope>NUCLEOTIDE SEQUENCE</scope>
</reference>
<dbReference type="AlphaFoldDB" id="A0A0F9SN41"/>
<organism evidence="1">
    <name type="scientific">marine sediment metagenome</name>
    <dbReference type="NCBI Taxonomy" id="412755"/>
    <lineage>
        <taxon>unclassified sequences</taxon>
        <taxon>metagenomes</taxon>
        <taxon>ecological metagenomes</taxon>
    </lineage>
</organism>
<name>A0A0F9SN41_9ZZZZ</name>
<proteinExistence type="predicted"/>